<sequence>MLSCKSITPVLSISCSSGPLFVFLSQKCFMLHHTLRRCFYPGNSKEERNLLL</sequence>
<gene>
    <name evidence="1" type="ORF">AEK19_MT0910</name>
</gene>
<proteinExistence type="predicted"/>
<keyword evidence="1" id="KW-0496">Mitochondrion</keyword>
<evidence type="ECO:0000313" key="1">
    <source>
        <dbReference type="EMBL" id="ART31138.1"/>
    </source>
</evidence>
<name>A0A1Y0B180_9LAMI</name>
<dbReference type="AlphaFoldDB" id="A0A1Y0B180"/>
<dbReference type="EMBL" id="KY774314">
    <property type="protein sequence ID" value="ART31138.1"/>
    <property type="molecule type" value="Genomic_DNA"/>
</dbReference>
<reference evidence="1" key="1">
    <citation type="submission" date="2017-03" db="EMBL/GenBank/DDBJ databases">
        <title>The mitochondrial genome of the carnivorous plant Utricularia reniformis (Lentibulariaceae): structure, comparative analysis and evolutionary landmarks.</title>
        <authorList>
            <person name="Silva S.R."/>
            <person name="Alvarenga D.O."/>
            <person name="Michael T.P."/>
            <person name="Miranda V.F.O."/>
            <person name="Varani A.M."/>
        </authorList>
    </citation>
    <scope>NUCLEOTIDE SEQUENCE</scope>
</reference>
<protein>
    <submittedName>
        <fullName evidence="1">Uncharacterized protein</fullName>
    </submittedName>
</protein>
<accession>A0A1Y0B180</accession>
<geneLocation type="mitochondrion" evidence="1"/>
<organism evidence="1">
    <name type="scientific">Utricularia reniformis</name>
    <dbReference type="NCBI Taxonomy" id="192314"/>
    <lineage>
        <taxon>Eukaryota</taxon>
        <taxon>Viridiplantae</taxon>
        <taxon>Streptophyta</taxon>
        <taxon>Embryophyta</taxon>
        <taxon>Tracheophyta</taxon>
        <taxon>Spermatophyta</taxon>
        <taxon>Magnoliopsida</taxon>
        <taxon>eudicotyledons</taxon>
        <taxon>Gunneridae</taxon>
        <taxon>Pentapetalae</taxon>
        <taxon>asterids</taxon>
        <taxon>lamiids</taxon>
        <taxon>Lamiales</taxon>
        <taxon>Lentibulariaceae</taxon>
        <taxon>Utricularia</taxon>
    </lineage>
</organism>